<feature type="region of interest" description="Disordered" evidence="1">
    <location>
        <begin position="47"/>
        <end position="186"/>
    </location>
</feature>
<dbReference type="AlphaFoldDB" id="A0A8K0KVA2"/>
<dbReference type="Pfam" id="PF11204">
    <property type="entry name" value="DUF2985"/>
    <property type="match status" value="1"/>
</dbReference>
<dbReference type="Proteomes" id="UP000809789">
    <property type="component" value="Unassembled WGS sequence"/>
</dbReference>
<evidence type="ECO:0000313" key="3">
    <source>
        <dbReference type="EMBL" id="KAG8624177.1"/>
    </source>
</evidence>
<reference evidence="3" key="1">
    <citation type="submission" date="2021-07" db="EMBL/GenBank/DDBJ databases">
        <title>Elsinoe batatas strain:CRI-CJ2 Genome sequencing and assembly.</title>
        <authorList>
            <person name="Huang L."/>
        </authorList>
    </citation>
    <scope>NUCLEOTIDE SEQUENCE</scope>
    <source>
        <strain evidence="3">CRI-CJ2</strain>
    </source>
</reference>
<name>A0A8K0KVA2_9PEZI</name>
<feature type="transmembrane region" description="Helical" evidence="2">
    <location>
        <begin position="390"/>
        <end position="412"/>
    </location>
</feature>
<evidence type="ECO:0000256" key="1">
    <source>
        <dbReference type="SAM" id="MobiDB-lite"/>
    </source>
</evidence>
<dbReference type="PANTHER" id="PTHR35872:SF1">
    <property type="entry name" value="ALPHA-L-RHAMNOSIDASE C"/>
    <property type="match status" value="1"/>
</dbReference>
<proteinExistence type="predicted"/>
<feature type="compositionally biased region" description="Polar residues" evidence="1">
    <location>
        <begin position="1"/>
        <end position="23"/>
    </location>
</feature>
<dbReference type="PANTHER" id="PTHR35872">
    <property type="entry name" value="INTEGRAL MEMBRANE PROTEIN (AFU_ORTHOLOGUE AFUA_5G07110)"/>
    <property type="match status" value="1"/>
</dbReference>
<evidence type="ECO:0000256" key="2">
    <source>
        <dbReference type="SAM" id="Phobius"/>
    </source>
</evidence>
<protein>
    <submittedName>
        <fullName evidence="3">Uncharacterized protein</fullName>
    </submittedName>
</protein>
<feature type="compositionally biased region" description="Basic and acidic residues" evidence="1">
    <location>
        <begin position="68"/>
        <end position="79"/>
    </location>
</feature>
<evidence type="ECO:0000313" key="4">
    <source>
        <dbReference type="Proteomes" id="UP000809789"/>
    </source>
</evidence>
<comment type="caution">
    <text evidence="3">The sequence shown here is derived from an EMBL/GenBank/DDBJ whole genome shotgun (WGS) entry which is preliminary data.</text>
</comment>
<accession>A0A8K0KVA2</accession>
<dbReference type="OrthoDB" id="6407410at2759"/>
<feature type="compositionally biased region" description="Polar residues" evidence="1">
    <location>
        <begin position="80"/>
        <end position="96"/>
    </location>
</feature>
<dbReference type="EMBL" id="JAESVG020000010">
    <property type="protein sequence ID" value="KAG8624177.1"/>
    <property type="molecule type" value="Genomic_DNA"/>
</dbReference>
<organism evidence="3 4">
    <name type="scientific">Elsinoe batatas</name>
    <dbReference type="NCBI Taxonomy" id="2601811"/>
    <lineage>
        <taxon>Eukaryota</taxon>
        <taxon>Fungi</taxon>
        <taxon>Dikarya</taxon>
        <taxon>Ascomycota</taxon>
        <taxon>Pezizomycotina</taxon>
        <taxon>Dothideomycetes</taxon>
        <taxon>Dothideomycetidae</taxon>
        <taxon>Myriangiales</taxon>
        <taxon>Elsinoaceae</taxon>
        <taxon>Elsinoe</taxon>
    </lineage>
</organism>
<feature type="transmembrane region" description="Helical" evidence="2">
    <location>
        <begin position="214"/>
        <end position="237"/>
    </location>
</feature>
<keyword evidence="2" id="KW-1133">Transmembrane helix</keyword>
<feature type="region of interest" description="Disordered" evidence="1">
    <location>
        <begin position="1"/>
        <end position="34"/>
    </location>
</feature>
<keyword evidence="4" id="KW-1185">Reference proteome</keyword>
<keyword evidence="2" id="KW-0472">Membrane</keyword>
<dbReference type="InterPro" id="IPR021369">
    <property type="entry name" value="DUF2985"/>
</dbReference>
<feature type="compositionally biased region" description="Polar residues" evidence="1">
    <location>
        <begin position="128"/>
        <end position="168"/>
    </location>
</feature>
<keyword evidence="2" id="KW-0812">Transmembrane</keyword>
<gene>
    <name evidence="3" type="ORF">KVT40_009153</name>
</gene>
<feature type="transmembrane region" description="Helical" evidence="2">
    <location>
        <begin position="424"/>
        <end position="442"/>
    </location>
</feature>
<sequence>MASQSTSPRPRSGTASSIQSATRSVRAASNRLMDSNVPLGFMAATATATSMAPTISDIRRGSFGSEGWDSKAQEEHNGKQETSQQAPAGRRPSSTLLGRFSYKGAGSPTVPEEQDAAPNGTTEPFPDMTTTEKQTIQTDDGATRSVPTTSSSNHGKSASDEISPTESHAPSIPPQPLQKRGTIPNGFIEPPKVPWTKSTAIALTAFSKWFITPFGFLVTIYGLNVVAWGGMLFLLLLNAAPAMCSQNAPSNNFDGCNDIQSPRRIWIEITSQILNGLFCVTGFGLIPWRFRDLYFNLRWRLLHEEHYLRRLAGINSGWFRLPGSDTIDEIPSATYLSSHPPAKPLPAPSVETGLPDADADPRLPLPLSKTPSPPLTGVRAQPTRLWLMDFVIWCNVWNTFFQACLCGFMWGLNRYDRPPWSTGLFVALACGIAGVGGVTMFVQGKRVKRVEGVRPDGGNGGEEAVGMKGMQGEEREVARVVVG</sequence>